<gene>
    <name evidence="4" type="ORF">SE19_09115</name>
</gene>
<organism evidence="4 5">
    <name type="scientific">Acidiplasma aeolicum</name>
    <dbReference type="NCBI Taxonomy" id="507754"/>
    <lineage>
        <taxon>Archaea</taxon>
        <taxon>Methanobacteriati</taxon>
        <taxon>Thermoplasmatota</taxon>
        <taxon>Thermoplasmata</taxon>
        <taxon>Thermoplasmatales</taxon>
        <taxon>Ferroplasmaceae</taxon>
        <taxon>Acidiplasma</taxon>
    </lineage>
</organism>
<dbReference type="InterPro" id="IPR036688">
    <property type="entry name" value="MoeA_C_domain_IV_sf"/>
</dbReference>
<dbReference type="PATRIC" id="fig|507754.4.peg.718"/>
<evidence type="ECO:0000313" key="4">
    <source>
        <dbReference type="EMBL" id="KPV42997.1"/>
    </source>
</evidence>
<dbReference type="SMART" id="SM00852">
    <property type="entry name" value="MoCF_biosynth"/>
    <property type="match status" value="1"/>
</dbReference>
<dbReference type="PANTHER" id="PTHR10192:SF5">
    <property type="entry name" value="GEPHYRIN"/>
    <property type="match status" value="1"/>
</dbReference>
<dbReference type="CDD" id="cd00887">
    <property type="entry name" value="MoeA"/>
    <property type="match status" value="1"/>
</dbReference>
<dbReference type="Gene3D" id="3.40.980.10">
    <property type="entry name" value="MoaB/Mog-like domain"/>
    <property type="match status" value="1"/>
</dbReference>
<dbReference type="AlphaFoldDB" id="A0A0N8PP07"/>
<evidence type="ECO:0000256" key="1">
    <source>
        <dbReference type="ARBA" id="ARBA00005046"/>
    </source>
</evidence>
<proteinExistence type="predicted"/>
<dbReference type="InterPro" id="IPR038987">
    <property type="entry name" value="MoeA-like"/>
</dbReference>
<accession>A0A0N8PP07</accession>
<evidence type="ECO:0000256" key="2">
    <source>
        <dbReference type="ARBA" id="ARBA00023150"/>
    </source>
</evidence>
<dbReference type="InterPro" id="IPR008284">
    <property type="entry name" value="MoCF_biosynth_CS"/>
</dbReference>
<dbReference type="GO" id="GO:0006777">
    <property type="term" value="P:Mo-molybdopterin cofactor biosynthetic process"/>
    <property type="evidence" value="ECO:0007669"/>
    <property type="project" value="UniProtKB-KW"/>
</dbReference>
<comment type="pathway">
    <text evidence="1">Cofactor biosynthesis; molybdopterin biosynthesis.</text>
</comment>
<dbReference type="Proteomes" id="UP000050515">
    <property type="component" value="Unassembled WGS sequence"/>
</dbReference>
<dbReference type="Gene3D" id="2.170.190.11">
    <property type="entry name" value="Molybdopterin biosynthesis moea protein, domain 3"/>
    <property type="match status" value="1"/>
</dbReference>
<dbReference type="InterPro" id="IPR001453">
    <property type="entry name" value="MoaB/Mog_dom"/>
</dbReference>
<feature type="domain" description="MoaB/Mog" evidence="3">
    <location>
        <begin position="187"/>
        <end position="326"/>
    </location>
</feature>
<dbReference type="EMBL" id="LJCQ01000456">
    <property type="protein sequence ID" value="KPV42997.1"/>
    <property type="molecule type" value="Genomic_DNA"/>
</dbReference>
<dbReference type="InterPro" id="IPR005111">
    <property type="entry name" value="MoeA_C_domain_IV"/>
</dbReference>
<sequence>MTYMFDNIKAFDDAYEIIKNNIRKINDFEYVSVYDAFGRICHDDIYSVNNLPLFTRSQVDGYAVITSDLQNADREHPVTLELAGQTYIGNPPVNHPGNGKCMKVPTGAAIPVGADAMVPFEDAAINGNMVTFNAPVDKFNEISNAGLDVMRGERLAEKFKMLDERDISVIAATGQNVIKVFRKINIGIIPTGDELIRPGENYVEGKIFESNSIAIYQALKKYNSFNVKIYDIVRDSYEELKKVINASVTENDVTITIGSTSAGEMDYVYKIIGEYKPGILFHGVRVKPGKPVLFAKAGERDIFGLPGFPVSSIMLLYTMVLPNIFSMVNYNFKNYSVNAIAGEPFDLHRGNTDILLLKLVRHKGSYFAYQVRGNSGSISRIMRANGFSTHNSVTGTLQKGDGINVNLFDPHIPEILIAGQYLPDMEFMPYDLKINSIFAEFTYNDIRESMLNNEADVYISNYNEDLYNENYDKITFLKNYGLYFNKKDYKYLAVLYKDSGLFNICHDYIEGSNIILLDRPGMIPDYVFNKRCDAGISYSDYSEMYKIPFEPLGRIRFNVYINKTGNYYKILFDFFNSIKDKN</sequence>
<evidence type="ECO:0000259" key="3">
    <source>
        <dbReference type="SMART" id="SM00852"/>
    </source>
</evidence>
<dbReference type="GO" id="GO:0005737">
    <property type="term" value="C:cytoplasm"/>
    <property type="evidence" value="ECO:0007669"/>
    <property type="project" value="TreeGrafter"/>
</dbReference>
<dbReference type="RefSeq" id="WP_054964566.1">
    <property type="nucleotide sequence ID" value="NZ_LJCQ01000456.1"/>
</dbReference>
<dbReference type="InterPro" id="IPR005110">
    <property type="entry name" value="MoeA_linker/N"/>
</dbReference>
<reference evidence="4 5" key="1">
    <citation type="submission" date="2015-09" db="EMBL/GenBank/DDBJ databases">
        <title>Draft genome sequence of Acidiplasma aeolicum DSM 18409.</title>
        <authorList>
            <person name="Hemp J."/>
        </authorList>
    </citation>
    <scope>NUCLEOTIDE SEQUENCE [LARGE SCALE GENOMIC DNA]</scope>
    <source>
        <strain evidence="4 5">V</strain>
    </source>
</reference>
<name>A0A0N8PP07_9ARCH</name>
<dbReference type="Gene3D" id="3.90.105.10">
    <property type="entry name" value="Molybdopterin biosynthesis moea protein, domain 2"/>
    <property type="match status" value="1"/>
</dbReference>
<dbReference type="InterPro" id="IPR036135">
    <property type="entry name" value="MoeA_linker/N_sf"/>
</dbReference>
<dbReference type="SUPFAM" id="SSF53218">
    <property type="entry name" value="Molybdenum cofactor biosynthesis proteins"/>
    <property type="match status" value="1"/>
</dbReference>
<dbReference type="SUPFAM" id="SSF63882">
    <property type="entry name" value="MoeA N-terminal region -like"/>
    <property type="match status" value="1"/>
</dbReference>
<keyword evidence="2" id="KW-0501">Molybdenum cofactor biosynthesis</keyword>
<dbReference type="Pfam" id="PF03453">
    <property type="entry name" value="MoeA_N"/>
    <property type="match status" value="1"/>
</dbReference>
<dbReference type="PANTHER" id="PTHR10192">
    <property type="entry name" value="MOLYBDOPTERIN BIOSYNTHESIS PROTEIN"/>
    <property type="match status" value="1"/>
</dbReference>
<dbReference type="InterPro" id="IPR036425">
    <property type="entry name" value="MoaB/Mog-like_dom_sf"/>
</dbReference>
<dbReference type="Pfam" id="PF00994">
    <property type="entry name" value="MoCF_biosynth"/>
    <property type="match status" value="1"/>
</dbReference>
<dbReference type="Gene3D" id="2.40.340.10">
    <property type="entry name" value="MoeA, C-terminal, domain IV"/>
    <property type="match status" value="1"/>
</dbReference>
<dbReference type="GO" id="GO:0061599">
    <property type="term" value="F:molybdopterin molybdotransferase activity"/>
    <property type="evidence" value="ECO:0007669"/>
    <property type="project" value="TreeGrafter"/>
</dbReference>
<dbReference type="PROSITE" id="PS01079">
    <property type="entry name" value="MOCF_BIOSYNTHESIS_2"/>
    <property type="match status" value="1"/>
</dbReference>
<comment type="caution">
    <text evidence="4">The sequence shown here is derived from an EMBL/GenBank/DDBJ whole genome shotgun (WGS) entry which is preliminary data.</text>
</comment>
<dbReference type="SUPFAM" id="SSF63867">
    <property type="entry name" value="MoeA C-terminal domain-like"/>
    <property type="match status" value="1"/>
</dbReference>
<evidence type="ECO:0000313" key="5">
    <source>
        <dbReference type="Proteomes" id="UP000050515"/>
    </source>
</evidence>
<dbReference type="Pfam" id="PF03454">
    <property type="entry name" value="MoeA_C"/>
    <property type="match status" value="1"/>
</dbReference>
<protein>
    <recommendedName>
        <fullName evidence="3">MoaB/Mog domain-containing protein</fullName>
    </recommendedName>
</protein>